<organism evidence="1 2">
    <name type="scientific">Halobacterium hubeiense</name>
    <dbReference type="NCBI Taxonomy" id="1407499"/>
    <lineage>
        <taxon>Archaea</taxon>
        <taxon>Methanobacteriati</taxon>
        <taxon>Methanobacteriota</taxon>
        <taxon>Stenosarchaea group</taxon>
        <taxon>Halobacteria</taxon>
        <taxon>Halobacteriales</taxon>
        <taxon>Halobacteriaceae</taxon>
        <taxon>Halobacterium</taxon>
    </lineage>
</organism>
<accession>A0A0U5H641</accession>
<gene>
    <name evidence="1" type="ORF">HHUB_2212</name>
</gene>
<dbReference type="KEGG" id="hhb:Hhub_2212"/>
<keyword evidence="2" id="KW-1185">Reference proteome</keyword>
<dbReference type="EMBL" id="LN831302">
    <property type="protein sequence ID" value="CQH55283.1"/>
    <property type="molecule type" value="Genomic_DNA"/>
</dbReference>
<proteinExistence type="predicted"/>
<protein>
    <submittedName>
        <fullName evidence="1">Uncharacterized protein</fullName>
    </submittedName>
</protein>
<dbReference type="Proteomes" id="UP000066737">
    <property type="component" value="Chromosome I"/>
</dbReference>
<evidence type="ECO:0000313" key="1">
    <source>
        <dbReference type="EMBL" id="CQH55283.1"/>
    </source>
</evidence>
<name>A0A0U5H641_9EURY</name>
<dbReference type="GeneID" id="43331054"/>
<evidence type="ECO:0000313" key="2">
    <source>
        <dbReference type="Proteomes" id="UP000066737"/>
    </source>
</evidence>
<reference evidence="2" key="1">
    <citation type="journal article" date="2016" name="Environ. Microbiol.">
        <title>The complete genome of a viable archaeum isolated from 123-million-year-old rock salt.</title>
        <authorList>
            <person name="Jaakkola S.T."/>
            <person name="Pfeiffer F."/>
            <person name="Ravantti J.J."/>
            <person name="Guo Q."/>
            <person name="Liu Y."/>
            <person name="Chen X."/>
            <person name="Ma H."/>
            <person name="Yang C."/>
            <person name="Oksanen H.M."/>
            <person name="Bamford D.H."/>
        </authorList>
    </citation>
    <scope>NUCLEOTIDE SEQUENCE</scope>
    <source>
        <strain evidence="2">JI20-1</strain>
    </source>
</reference>
<dbReference type="AlphaFoldDB" id="A0A0U5H641"/>
<sequence>MAIERVEGSLELGEEKLIKKEEGVVKMLDDEDDPAEIYWVVDLRDRTDREAYCARGWLAPDLCYELISRGGSVKEGEDGFIPTATAVLGKPAITAYLRIVKMKPRREIAAKLDVSRSTIDQYLSDFAKGDR</sequence>
<dbReference type="RefSeq" id="WP_157533990.1">
    <property type="nucleotide sequence ID" value="NZ_LN831302.1"/>
</dbReference>